<comment type="caution">
    <text evidence="1">The sequence shown here is derived from an EMBL/GenBank/DDBJ whole genome shotgun (WGS) entry which is preliminary data.</text>
</comment>
<organism evidence="1 2">
    <name type="scientific">Halarchaeum acidiphilum MH1-52-1</name>
    <dbReference type="NCBI Taxonomy" id="1261545"/>
    <lineage>
        <taxon>Archaea</taxon>
        <taxon>Methanobacteriati</taxon>
        <taxon>Methanobacteriota</taxon>
        <taxon>Stenosarchaea group</taxon>
        <taxon>Halobacteria</taxon>
        <taxon>Halobacteriales</taxon>
        <taxon>Halobacteriaceae</taxon>
    </lineage>
</organism>
<sequence>MATATIGDLRCAVCDTDFTGVDDLFEHDCDDAAGHTLAVADD</sequence>
<dbReference type="RefSeq" id="WP_020222364.1">
    <property type="nucleotide sequence ID" value="NZ_BANO01000214.1"/>
</dbReference>
<dbReference type="EMBL" id="BATA01000032">
    <property type="protein sequence ID" value="GAD52713.1"/>
    <property type="molecule type" value="Genomic_DNA"/>
</dbReference>
<proteinExistence type="predicted"/>
<name>U3AD57_9EURY</name>
<evidence type="ECO:0000313" key="2">
    <source>
        <dbReference type="Proteomes" id="UP000016986"/>
    </source>
</evidence>
<accession>U3AD57</accession>
<reference evidence="1 2" key="1">
    <citation type="submission" date="2013-09" db="EMBL/GenBank/DDBJ databases">
        <title>Whole genome sequencing of Halarchaeum acidiphilum strain MH1-52-1.</title>
        <authorList>
            <person name="Shimane Y."/>
            <person name="Minegishi H."/>
            <person name="Nishi S."/>
            <person name="Echigo A."/>
            <person name="Shuto A."/>
            <person name="Konishi M."/>
            <person name="Ito T."/>
            <person name="Ohkuma M."/>
            <person name="Ohta Y."/>
            <person name="Nagano Y."/>
            <person name="Tsubouchi T."/>
            <person name="Mori K."/>
            <person name="Usui K."/>
            <person name="Kamekura M."/>
            <person name="Usami R."/>
            <person name="Takaki Y."/>
            <person name="Hatada Y."/>
        </authorList>
    </citation>
    <scope>NUCLEOTIDE SEQUENCE [LARGE SCALE GENOMIC DNA]</scope>
    <source>
        <strain evidence="1 2">JCM 16109</strain>
    </source>
</reference>
<keyword evidence="2" id="KW-1185">Reference proteome</keyword>
<dbReference type="AlphaFoldDB" id="U3AD57"/>
<dbReference type="Proteomes" id="UP000016986">
    <property type="component" value="Unassembled WGS sequence"/>
</dbReference>
<gene>
    <name evidence="1" type="ORF">MBEHAL_1473</name>
</gene>
<evidence type="ECO:0000313" key="1">
    <source>
        <dbReference type="EMBL" id="GAD52713.1"/>
    </source>
</evidence>
<protein>
    <submittedName>
        <fullName evidence="1">Uncharacterized protein</fullName>
    </submittedName>
</protein>